<dbReference type="GO" id="GO:0004553">
    <property type="term" value="F:hydrolase activity, hydrolyzing O-glycosyl compounds"/>
    <property type="evidence" value="ECO:0007669"/>
    <property type="project" value="InterPro"/>
</dbReference>
<gene>
    <name evidence="9" type="ORF">GBAR_LOCUS1840</name>
</gene>
<dbReference type="SUPFAM" id="SSF51445">
    <property type="entry name" value="(Trans)glycosidases"/>
    <property type="match status" value="1"/>
</dbReference>
<dbReference type="PANTHER" id="PTHR43053:SF4">
    <property type="entry name" value="MYOGENESIS-REGULATING GLYCOSIDASE"/>
    <property type="match status" value="1"/>
</dbReference>
<dbReference type="Pfam" id="PF01055">
    <property type="entry name" value="Glyco_hydro_31_2nd"/>
    <property type="match status" value="1"/>
</dbReference>
<sequence>MATEEDEIQLVDRAGGAEEDAGIFDRDEDPPPCLRIDYGGGEEEEEEPRKLRSSRSKRWYWWTTLFILTIMMILLIAVPLGIWSDKRKETCFDYESDDESSEEYPFLFLPNKGQFFLCEKGKTKLKGSLAQHHSYIKEERVDVYVYTADTVLNITRMNENCLQMEWSGISSSGEPLVDCFVMKTNDESVKELKDIEWFGAHELFTQTWPLGDMNINMTPFLPHDYLSSSAYQSREVFGSVLHPLWLASNGVGILVDQDTPLSVSIHQGGGEGEICLQAVPYALECIPSSFELTHLHYTVCAHESIATSAKHFLSNHILHPRDVPARETFKDPIWSTWGAFKTNIDDETVRGYLSEITNRGFGISQLELDDGYGGSGSAYGNLSMAIDTKALFREFGVPLTAWVHPFINPMADIFRAGIDDDYFLPGKSKIEGDSISLVRWWHDYGAVINFLDERVANSHKQALTHFVSNYGLSSLKFDAGEVTYLPKCVYTQNVEDPAAFTTAYAAFVGNFSTGVTPRSEVRVGYFSQEQPMWVRMLDRSSTWGVSNGLKSVLTAALTFGIAGYPFVLPDMIGGNGDDPANFGEVYVPDPTLFVRWMQLNAFLPVMQFSIPPFHENFTDLVEGVNVTQHALELTELHRSLADTFYNLSLESVCTGYPIIRPMWWIDSGGLLVDDQFLIGDDIMIAPILESSATSRCVYFPPDTRWTRYHDNKNTTYPGGCQNACERGCQFDDVTLSKFLYFKRFF</sequence>
<dbReference type="CDD" id="cd06592">
    <property type="entry name" value="GH31_NET37"/>
    <property type="match status" value="1"/>
</dbReference>
<evidence type="ECO:0000256" key="3">
    <source>
        <dbReference type="ARBA" id="ARBA00023295"/>
    </source>
</evidence>
<dbReference type="InterPro" id="IPR017853">
    <property type="entry name" value="GH"/>
</dbReference>
<feature type="transmembrane region" description="Helical" evidence="6">
    <location>
        <begin position="59"/>
        <end position="83"/>
    </location>
</feature>
<keyword evidence="6" id="KW-0472">Membrane</keyword>
<comment type="similarity">
    <text evidence="1 4">Belongs to the glycosyl hydrolase 31 family.</text>
</comment>
<protein>
    <submittedName>
        <fullName evidence="9">Myogenesis-regulating glycosidase</fullName>
    </submittedName>
</protein>
<dbReference type="Gene3D" id="3.20.20.80">
    <property type="entry name" value="Glycosidases"/>
    <property type="match status" value="1"/>
</dbReference>
<evidence type="ECO:0000256" key="2">
    <source>
        <dbReference type="ARBA" id="ARBA00022801"/>
    </source>
</evidence>
<keyword evidence="10" id="KW-1185">Reference proteome</keyword>
<evidence type="ECO:0000259" key="8">
    <source>
        <dbReference type="Pfam" id="PF21365"/>
    </source>
</evidence>
<comment type="caution">
    <text evidence="9">The sequence shown here is derived from an EMBL/GenBank/DDBJ whole genome shotgun (WGS) entry which is preliminary data.</text>
</comment>
<evidence type="ECO:0000256" key="1">
    <source>
        <dbReference type="ARBA" id="ARBA00007806"/>
    </source>
</evidence>
<evidence type="ECO:0000313" key="9">
    <source>
        <dbReference type="EMBL" id="CAI7996250.1"/>
    </source>
</evidence>
<evidence type="ECO:0000313" key="10">
    <source>
        <dbReference type="Proteomes" id="UP001174909"/>
    </source>
</evidence>
<evidence type="ECO:0000256" key="4">
    <source>
        <dbReference type="RuleBase" id="RU361185"/>
    </source>
</evidence>
<dbReference type="Pfam" id="PF21365">
    <property type="entry name" value="Glyco_hydro_31_3rd"/>
    <property type="match status" value="1"/>
</dbReference>
<dbReference type="AlphaFoldDB" id="A0AA35QZ48"/>
<feature type="compositionally biased region" description="Acidic residues" evidence="5">
    <location>
        <begin position="17"/>
        <end position="30"/>
    </location>
</feature>
<dbReference type="InterPro" id="IPR048395">
    <property type="entry name" value="Glyco_hydro_31_C"/>
</dbReference>
<dbReference type="SUPFAM" id="SSF51011">
    <property type="entry name" value="Glycosyl hydrolase domain"/>
    <property type="match status" value="1"/>
</dbReference>
<feature type="domain" description="Glycosyl hydrolase family 31 C-terminal" evidence="8">
    <location>
        <begin position="655"/>
        <end position="716"/>
    </location>
</feature>
<dbReference type="InterPro" id="IPR000322">
    <property type="entry name" value="Glyco_hydro_31_TIM"/>
</dbReference>
<evidence type="ECO:0000256" key="6">
    <source>
        <dbReference type="SAM" id="Phobius"/>
    </source>
</evidence>
<keyword evidence="3 4" id="KW-0326">Glycosidase</keyword>
<dbReference type="EMBL" id="CASHTH010000268">
    <property type="protein sequence ID" value="CAI7996250.1"/>
    <property type="molecule type" value="Genomic_DNA"/>
</dbReference>
<dbReference type="Proteomes" id="UP001174909">
    <property type="component" value="Unassembled WGS sequence"/>
</dbReference>
<keyword evidence="6" id="KW-1133">Transmembrane helix</keyword>
<feature type="region of interest" description="Disordered" evidence="5">
    <location>
        <begin position="1"/>
        <end position="49"/>
    </location>
</feature>
<dbReference type="Gene3D" id="2.60.40.4040">
    <property type="match status" value="1"/>
</dbReference>
<evidence type="ECO:0000256" key="5">
    <source>
        <dbReference type="SAM" id="MobiDB-lite"/>
    </source>
</evidence>
<reference evidence="9" key="1">
    <citation type="submission" date="2023-03" db="EMBL/GenBank/DDBJ databases">
        <authorList>
            <person name="Steffen K."/>
            <person name="Cardenas P."/>
        </authorList>
    </citation>
    <scope>NUCLEOTIDE SEQUENCE</scope>
</reference>
<feature type="domain" description="Glycoside hydrolase family 31 TIM barrel" evidence="7">
    <location>
        <begin position="345"/>
        <end position="646"/>
    </location>
</feature>
<dbReference type="InterPro" id="IPR050985">
    <property type="entry name" value="Alpha-glycosidase_related"/>
</dbReference>
<organism evidence="9 10">
    <name type="scientific">Geodia barretti</name>
    <name type="common">Barrett's horny sponge</name>
    <dbReference type="NCBI Taxonomy" id="519541"/>
    <lineage>
        <taxon>Eukaryota</taxon>
        <taxon>Metazoa</taxon>
        <taxon>Porifera</taxon>
        <taxon>Demospongiae</taxon>
        <taxon>Heteroscleromorpha</taxon>
        <taxon>Tetractinellida</taxon>
        <taxon>Astrophorina</taxon>
        <taxon>Geodiidae</taxon>
        <taxon>Geodia</taxon>
    </lineage>
</organism>
<evidence type="ECO:0000259" key="7">
    <source>
        <dbReference type="Pfam" id="PF01055"/>
    </source>
</evidence>
<proteinExistence type="inferred from homology"/>
<dbReference type="PANTHER" id="PTHR43053">
    <property type="entry name" value="GLYCOSIDASE FAMILY 31"/>
    <property type="match status" value="1"/>
</dbReference>
<keyword evidence="2 4" id="KW-0378">Hydrolase</keyword>
<accession>A0AA35QZ48</accession>
<name>A0AA35QZ48_GEOBA</name>
<dbReference type="GO" id="GO:0005975">
    <property type="term" value="P:carbohydrate metabolic process"/>
    <property type="evidence" value="ECO:0007669"/>
    <property type="project" value="InterPro"/>
</dbReference>
<keyword evidence="6" id="KW-0812">Transmembrane</keyword>